<dbReference type="InterPro" id="IPR036047">
    <property type="entry name" value="F-box-like_dom_sf"/>
</dbReference>
<dbReference type="PANTHER" id="PTHR16134">
    <property type="entry name" value="F-BOX/TPR REPEAT PROTEIN POF3"/>
    <property type="match status" value="1"/>
</dbReference>
<sequence>MNFNELYYQKSQKRETRIQWIMDECEQKQLYDDLGIIGEISPDAGSSVLFERDENNKTKECNVLQNYHQVNIETPATNTSVKIKRKHALNRFQRKRCRPTTKVIGNMYHAKIGKMDISSEPETASTHVHKKRALDSSVVGKLPDEVFLKIFRYCSSDTRVLCSHVCWRWYHMINDESLWRQISLARKAITIHEVQRLLKRNMQVLCLNCAIIKPNSSGELNTSTASFKEGFSASPRADPFSRTYHYPVHSLDFTNANISPNLLCLILMRCNNLQNLSLEGLTISHNVLGSLSGCKQLQRLNLCLCHEMTTSGVIQLLTACTKILELNLGWTNLCQFDPGQIIENLPPSLTRLNISGFRDTLVDQHVISLVQHCPNLVELDVSDSNLITSNILEYIINGLFDTIHAINLSRCYSISPNCFLRLSRLPHLRYLDVFGVMDDGSISTLATALTRVRVCLRPFSAIARPSPSSLYGTKRQTVWGYYVV</sequence>
<dbReference type="Proteomes" id="UP001642483">
    <property type="component" value="Unassembled WGS sequence"/>
</dbReference>
<reference evidence="3 4" key="1">
    <citation type="submission" date="2024-02" db="EMBL/GenBank/DDBJ databases">
        <authorList>
            <person name="Daric V."/>
            <person name="Darras S."/>
        </authorList>
    </citation>
    <scope>NUCLEOTIDE SEQUENCE [LARGE SCALE GENOMIC DNA]</scope>
</reference>
<organism evidence="3 4">
    <name type="scientific">Clavelina lepadiformis</name>
    <name type="common">Light-bulb sea squirt</name>
    <name type="synonym">Ascidia lepadiformis</name>
    <dbReference type="NCBI Taxonomy" id="159417"/>
    <lineage>
        <taxon>Eukaryota</taxon>
        <taxon>Metazoa</taxon>
        <taxon>Chordata</taxon>
        <taxon>Tunicata</taxon>
        <taxon>Ascidiacea</taxon>
        <taxon>Aplousobranchia</taxon>
        <taxon>Clavelinidae</taxon>
        <taxon>Clavelina</taxon>
    </lineage>
</organism>
<dbReference type="InterPro" id="IPR006553">
    <property type="entry name" value="Leu-rich_rpt_Cys-con_subtyp"/>
</dbReference>
<evidence type="ECO:0000256" key="1">
    <source>
        <dbReference type="ARBA" id="ARBA00022786"/>
    </source>
</evidence>
<dbReference type="EMBL" id="CAWYQH010000024">
    <property type="protein sequence ID" value="CAK8676192.1"/>
    <property type="molecule type" value="Genomic_DNA"/>
</dbReference>
<dbReference type="InterPro" id="IPR032675">
    <property type="entry name" value="LRR_dom_sf"/>
</dbReference>
<proteinExistence type="predicted"/>
<comment type="caution">
    <text evidence="3">The sequence shown here is derived from an EMBL/GenBank/DDBJ whole genome shotgun (WGS) entry which is preliminary data.</text>
</comment>
<keyword evidence="1" id="KW-0833">Ubl conjugation pathway</keyword>
<keyword evidence="4" id="KW-1185">Reference proteome</keyword>
<evidence type="ECO:0000313" key="4">
    <source>
        <dbReference type="Proteomes" id="UP001642483"/>
    </source>
</evidence>
<dbReference type="Pfam" id="PF12937">
    <property type="entry name" value="F-box-like"/>
    <property type="match status" value="1"/>
</dbReference>
<dbReference type="Gene3D" id="3.80.10.10">
    <property type="entry name" value="Ribonuclease Inhibitor"/>
    <property type="match status" value="1"/>
</dbReference>
<name>A0ABP0FD82_CLALP</name>
<dbReference type="PANTHER" id="PTHR16134:SF1">
    <property type="entry name" value="F-BOX AND LEUCINE-RICH PROTEIN 22"/>
    <property type="match status" value="1"/>
</dbReference>
<feature type="domain" description="F-box" evidence="2">
    <location>
        <begin position="136"/>
        <end position="182"/>
    </location>
</feature>
<dbReference type="PROSITE" id="PS50181">
    <property type="entry name" value="FBOX"/>
    <property type="match status" value="1"/>
</dbReference>
<evidence type="ECO:0000259" key="2">
    <source>
        <dbReference type="PROSITE" id="PS50181"/>
    </source>
</evidence>
<dbReference type="SMART" id="SM00367">
    <property type="entry name" value="LRR_CC"/>
    <property type="match status" value="2"/>
</dbReference>
<dbReference type="SMART" id="SM00256">
    <property type="entry name" value="FBOX"/>
    <property type="match status" value="1"/>
</dbReference>
<dbReference type="InterPro" id="IPR001810">
    <property type="entry name" value="F-box_dom"/>
</dbReference>
<evidence type="ECO:0000313" key="3">
    <source>
        <dbReference type="EMBL" id="CAK8676192.1"/>
    </source>
</evidence>
<dbReference type="SUPFAM" id="SSF52047">
    <property type="entry name" value="RNI-like"/>
    <property type="match status" value="1"/>
</dbReference>
<dbReference type="SUPFAM" id="SSF81383">
    <property type="entry name" value="F-box domain"/>
    <property type="match status" value="1"/>
</dbReference>
<gene>
    <name evidence="3" type="ORF">CVLEPA_LOCUS5671</name>
</gene>
<accession>A0ABP0FD82</accession>
<protein>
    <recommendedName>
        <fullName evidence="2">F-box domain-containing protein</fullName>
    </recommendedName>
</protein>